<dbReference type="GO" id="GO:0005634">
    <property type="term" value="C:nucleus"/>
    <property type="evidence" value="ECO:0007669"/>
    <property type="project" value="TreeGrafter"/>
</dbReference>
<keyword evidence="1" id="KW-0805">Transcription regulation</keyword>
<feature type="region of interest" description="Disordered" evidence="3">
    <location>
        <begin position="307"/>
        <end position="379"/>
    </location>
</feature>
<name>A0A6P4Z565_BRABE</name>
<dbReference type="FunFam" id="2.30.30.140:FF:000036">
    <property type="entry name" value="PWWP domain-containing protein 2A"/>
    <property type="match status" value="1"/>
</dbReference>
<dbReference type="AlphaFoldDB" id="A0A6P4Z565"/>
<organism evidence="5 6">
    <name type="scientific">Branchiostoma belcheri</name>
    <name type="common">Amphioxus</name>
    <dbReference type="NCBI Taxonomy" id="7741"/>
    <lineage>
        <taxon>Eukaryota</taxon>
        <taxon>Metazoa</taxon>
        <taxon>Chordata</taxon>
        <taxon>Cephalochordata</taxon>
        <taxon>Leptocardii</taxon>
        <taxon>Amphioxiformes</taxon>
        <taxon>Branchiostomatidae</taxon>
        <taxon>Branchiostoma</taxon>
    </lineage>
</organism>
<evidence type="ECO:0000259" key="4">
    <source>
        <dbReference type="PROSITE" id="PS50812"/>
    </source>
</evidence>
<feature type="compositionally biased region" description="Polar residues" evidence="3">
    <location>
        <begin position="309"/>
        <end position="329"/>
    </location>
</feature>
<dbReference type="Pfam" id="PF00855">
    <property type="entry name" value="PWWP"/>
    <property type="match status" value="1"/>
</dbReference>
<feature type="domain" description="PWWP" evidence="4">
    <location>
        <begin position="468"/>
        <end position="528"/>
    </location>
</feature>
<feature type="compositionally biased region" description="Basic and acidic residues" evidence="3">
    <location>
        <begin position="330"/>
        <end position="340"/>
    </location>
</feature>
<dbReference type="CDD" id="cd20140">
    <property type="entry name" value="PWWP_PWWP2"/>
    <property type="match status" value="1"/>
</dbReference>
<keyword evidence="2" id="KW-0804">Transcription</keyword>
<evidence type="ECO:0000256" key="2">
    <source>
        <dbReference type="ARBA" id="ARBA00023163"/>
    </source>
</evidence>
<dbReference type="GO" id="GO:0010369">
    <property type="term" value="C:chromocenter"/>
    <property type="evidence" value="ECO:0007669"/>
    <property type="project" value="TreeGrafter"/>
</dbReference>
<dbReference type="SUPFAM" id="SSF63748">
    <property type="entry name" value="Tudor/PWWP/MBT"/>
    <property type="match status" value="1"/>
</dbReference>
<feature type="region of interest" description="Disordered" evidence="3">
    <location>
        <begin position="161"/>
        <end position="203"/>
    </location>
</feature>
<dbReference type="SMART" id="SM00293">
    <property type="entry name" value="PWWP"/>
    <property type="match status" value="1"/>
</dbReference>
<evidence type="ECO:0000256" key="1">
    <source>
        <dbReference type="ARBA" id="ARBA00023015"/>
    </source>
</evidence>
<sequence>MADPKASENGLKRGAEIPATIEEALDDLVVVTLRHGDKVFRGVLLDSSKRDLPYGVADARLRVSGAAIVETCGGENRDPQDGSKEGAKAPELSTLSFRASYGQNIPSPPPRRILKARSTRRNISSNRNIIERSNIKLRPRQILCSKCKECVKDEDSSKVVTSKTTQNTQRAKLAKLENSRKRKDISPAARKSAKKLKKQDNFETRGVKTSPLIKISYATPQGKGKVLKIPPKVTSTYRYDNTAHDNRSHRLSKSERDKAKKVLKKAKERAQGKATGALAMSPQHRMIQGTANGRPGFRLKRAAIIPHGTTAQTPPLTTSMDSLDRNSAASEDRPATDRHGQHGRQASVGGAYANGPHSDIAHSNGGKSKRDKDKKKKKGGLSVVLKNFNSQWTQSLDTASINSMRTASSQSSDAWSETSAPSNSYDFAPEQEDTESRNGPKIVPPLKVHLHTKNVTKTMTAQGRTVCLGDIVWGKIHGFPWWPGRVMSITVSRAENGEIVRQDAHVEWFASSTTSHIACSTLSPYLEDFKQRFNKKKRGPYRRAVKIASEACQKQTSELRALYTQFETNSHVA</sequence>
<feature type="compositionally biased region" description="Basic and acidic residues" evidence="3">
    <location>
        <begin position="241"/>
        <end position="258"/>
    </location>
</feature>
<dbReference type="InterPro" id="IPR000313">
    <property type="entry name" value="PWWP_dom"/>
</dbReference>
<feature type="region of interest" description="Disordered" evidence="3">
    <location>
        <begin position="408"/>
        <end position="444"/>
    </location>
</feature>
<keyword evidence="5" id="KW-1185">Reference proteome</keyword>
<feature type="compositionally biased region" description="Basic residues" evidence="3">
    <location>
        <begin position="367"/>
        <end position="379"/>
    </location>
</feature>
<reference evidence="6" key="1">
    <citation type="submission" date="2025-08" db="UniProtKB">
        <authorList>
            <consortium name="RefSeq"/>
        </authorList>
    </citation>
    <scope>IDENTIFICATION</scope>
    <source>
        <tissue evidence="6">Gonad</tissue>
    </source>
</reference>
<dbReference type="PANTHER" id="PTHR16112:SF22">
    <property type="entry name" value="PWWP DOMAIN-CONTAINING 2B"/>
    <property type="match status" value="1"/>
</dbReference>
<accession>A0A6P4Z565</accession>
<gene>
    <name evidence="6" type="primary">LOC109475531</name>
</gene>
<dbReference type="OrthoDB" id="5964980at2759"/>
<dbReference type="RefSeq" id="XP_019631733.1">
    <property type="nucleotide sequence ID" value="XM_019776174.1"/>
</dbReference>
<dbReference type="GeneID" id="109475531"/>
<dbReference type="GO" id="GO:0003682">
    <property type="term" value="F:chromatin binding"/>
    <property type="evidence" value="ECO:0007669"/>
    <property type="project" value="TreeGrafter"/>
</dbReference>
<evidence type="ECO:0000313" key="5">
    <source>
        <dbReference type="Proteomes" id="UP000515135"/>
    </source>
</evidence>
<feature type="region of interest" description="Disordered" evidence="3">
    <location>
        <begin position="238"/>
        <end position="258"/>
    </location>
</feature>
<protein>
    <submittedName>
        <fullName evidence="6">PWWP domain-containing protein 2A-like</fullName>
    </submittedName>
</protein>
<dbReference type="Proteomes" id="UP000515135">
    <property type="component" value="Unplaced"/>
</dbReference>
<proteinExistence type="predicted"/>
<evidence type="ECO:0000313" key="6">
    <source>
        <dbReference type="RefSeq" id="XP_019631733.1"/>
    </source>
</evidence>
<dbReference type="PROSITE" id="PS50812">
    <property type="entry name" value="PWWP"/>
    <property type="match status" value="1"/>
</dbReference>
<feature type="compositionally biased region" description="Polar residues" evidence="3">
    <location>
        <begin position="161"/>
        <end position="170"/>
    </location>
</feature>
<dbReference type="Gene3D" id="2.30.30.140">
    <property type="match status" value="1"/>
</dbReference>
<feature type="compositionally biased region" description="Polar residues" evidence="3">
    <location>
        <begin position="408"/>
        <end position="425"/>
    </location>
</feature>
<evidence type="ECO:0000256" key="3">
    <source>
        <dbReference type="SAM" id="MobiDB-lite"/>
    </source>
</evidence>
<dbReference type="PANTHER" id="PTHR16112">
    <property type="entry name" value="METHYL-CPG BINDING PROTEIN, DROSOPHILA"/>
    <property type="match status" value="1"/>
</dbReference>
<dbReference type="KEGG" id="bbel:109475531"/>